<reference evidence="2" key="1">
    <citation type="submission" date="2017-02" db="UniProtKB">
        <authorList>
            <consortium name="WormBaseParasite"/>
        </authorList>
    </citation>
    <scope>IDENTIFICATION</scope>
</reference>
<name>A0A0N5BVB2_STREA</name>
<dbReference type="AlphaFoldDB" id="A0A0N5BVB2"/>
<sequence length="544" mass="65409">MDAKKKSFINIMEVGLVRKKILGYLPNFKDIFCLASTCWHLNQIINNEKIIRNILFERRALNMEFGCIGIRTSDSLRYIDVEEESKFIDYGFIERDDYFRGEVNRNEQSNRDILICNNTVEISFYNRESKVFERNRVSYIKKLAQHYNMRLKERKELTTLRIHHQDFNTFISMYFPHTLPYLHHENINTIIIPISYLSTSISTNNGFLNNLFDGFPKLYKIEIHIMHSRVNIEDFFRNKDAVDEIMKQLSKKNNATIHFQYFDLHCFLTECFLLFFTFAMKYGIKVTLCDETLYRLEYRYIYDALRVYNCPIQQCVTYCVGKFESLHFYSHDCYKRMIYYENLEKTVWEFNYSLYDCLLEQVFQVFGYRQSLRHLKKLVEVQLIFTRHYKDSINKIEIFHRNVKFLIQLLPKSVKRLRLYGVPKLTYDITRTIKRYMPNIEVLSLCNVSFEQNDCLIVFKKLQAVAIHKDIPVKIPDSVKLFAINPKEPTENDIGQRLNDEYLDKFSKKLTNNKGRTIYFNDVIDWCYHRDLLQMEDNFYIESA</sequence>
<dbReference type="InterPro" id="IPR036047">
    <property type="entry name" value="F-box-like_dom_sf"/>
</dbReference>
<dbReference type="WBParaSite" id="SPAL_0000977600.1">
    <property type="protein sequence ID" value="SPAL_0000977600.1"/>
    <property type="gene ID" value="SPAL_0000977600"/>
</dbReference>
<evidence type="ECO:0000313" key="1">
    <source>
        <dbReference type="Proteomes" id="UP000046392"/>
    </source>
</evidence>
<protein>
    <submittedName>
        <fullName evidence="2">F-box domain-containing protein</fullName>
    </submittedName>
</protein>
<keyword evidence="1" id="KW-1185">Reference proteome</keyword>
<proteinExistence type="predicted"/>
<evidence type="ECO:0000313" key="2">
    <source>
        <dbReference type="WBParaSite" id="SPAL_0000977600.1"/>
    </source>
</evidence>
<accession>A0A0N5BVB2</accession>
<dbReference type="Proteomes" id="UP000046392">
    <property type="component" value="Unplaced"/>
</dbReference>
<dbReference type="SUPFAM" id="SSF81383">
    <property type="entry name" value="F-box domain"/>
    <property type="match status" value="1"/>
</dbReference>
<organism evidence="1 2">
    <name type="scientific">Strongyloides papillosus</name>
    <name type="common">Intestinal threadworm</name>
    <dbReference type="NCBI Taxonomy" id="174720"/>
    <lineage>
        <taxon>Eukaryota</taxon>
        <taxon>Metazoa</taxon>
        <taxon>Ecdysozoa</taxon>
        <taxon>Nematoda</taxon>
        <taxon>Chromadorea</taxon>
        <taxon>Rhabditida</taxon>
        <taxon>Tylenchina</taxon>
        <taxon>Panagrolaimomorpha</taxon>
        <taxon>Strongyloidoidea</taxon>
        <taxon>Strongyloididae</taxon>
        <taxon>Strongyloides</taxon>
    </lineage>
</organism>